<dbReference type="Gene3D" id="3.60.21.10">
    <property type="match status" value="1"/>
</dbReference>
<dbReference type="Proteomes" id="UP001470230">
    <property type="component" value="Unassembled WGS sequence"/>
</dbReference>
<dbReference type="InterPro" id="IPR029052">
    <property type="entry name" value="Metallo-depent_PP-like"/>
</dbReference>
<organism evidence="2 3">
    <name type="scientific">Tritrichomonas musculus</name>
    <dbReference type="NCBI Taxonomy" id="1915356"/>
    <lineage>
        <taxon>Eukaryota</taxon>
        <taxon>Metamonada</taxon>
        <taxon>Parabasalia</taxon>
        <taxon>Tritrichomonadida</taxon>
        <taxon>Tritrichomonadidae</taxon>
        <taxon>Tritrichomonas</taxon>
    </lineage>
</organism>
<evidence type="ECO:0000313" key="2">
    <source>
        <dbReference type="EMBL" id="KAK8871433.1"/>
    </source>
</evidence>
<dbReference type="SUPFAM" id="SSF56300">
    <property type="entry name" value="Metallo-dependent phosphatases"/>
    <property type="match status" value="1"/>
</dbReference>
<dbReference type="PANTHER" id="PTHR32440">
    <property type="entry name" value="PHOSPHATASE DCR2-RELATED-RELATED"/>
    <property type="match status" value="1"/>
</dbReference>
<dbReference type="Pfam" id="PF00149">
    <property type="entry name" value="Metallophos"/>
    <property type="match status" value="1"/>
</dbReference>
<gene>
    <name evidence="2" type="ORF">M9Y10_007161</name>
</gene>
<feature type="domain" description="Calcineurin-like phosphoesterase" evidence="1">
    <location>
        <begin position="39"/>
        <end position="182"/>
    </location>
</feature>
<protein>
    <recommendedName>
        <fullName evidence="1">Calcineurin-like phosphoesterase domain-containing protein</fullName>
    </recommendedName>
</protein>
<sequence>MSGINDSFVSSLELSGIGQENDVNFNTPHPLHFDKEGNFRILTLSDIHGRTDHDVESSRFILDVVNATKPNLIVLLGDQISYVKNQGDNVKNAIKNIMDTIAQTQVPFAVVFGNHDIDCMPLDQQMKIFQSYPTCLGRPSMTLKDTRNFDISNINEGDPTKDVIFDYEKESVQCSGCGNYNLLIKDSKNEKFVFNLWFLDSGNVDSIFVKPDQVEWYDKEYQKIITDVHNYNEKVEQSKNPNHTPSSQPRQLHSLWFMHRSVDEVYNFFNTSDFPTNTTAVSKGYRFGYYLTLNKDPQFRYDPTGVFLEGPDLPEYRDNVSDLYSHWVRNGDVLGACFGHDHGNSFYGFTKDNIGLGFDSAAGFLHAYPFPGVERGARIFDLNENDTSSFSTQMIYASQVMGDRRAGLLERMITHGNFNAAIKFAKTTLMPRPLQKVVGRKIQTFLIKKFCPKPMRSTFKFDY</sequence>
<evidence type="ECO:0000259" key="1">
    <source>
        <dbReference type="Pfam" id="PF00149"/>
    </source>
</evidence>
<name>A0ABR2J1U0_9EUKA</name>
<reference evidence="2 3" key="1">
    <citation type="submission" date="2024-04" db="EMBL/GenBank/DDBJ databases">
        <title>Tritrichomonas musculus Genome.</title>
        <authorList>
            <person name="Alves-Ferreira E."/>
            <person name="Grigg M."/>
            <person name="Lorenzi H."/>
            <person name="Galac M."/>
        </authorList>
    </citation>
    <scope>NUCLEOTIDE SEQUENCE [LARGE SCALE GENOMIC DNA]</scope>
    <source>
        <strain evidence="2 3">EAF2021</strain>
    </source>
</reference>
<proteinExistence type="predicted"/>
<accession>A0ABR2J1U0</accession>
<comment type="caution">
    <text evidence="2">The sequence shown here is derived from an EMBL/GenBank/DDBJ whole genome shotgun (WGS) entry which is preliminary data.</text>
</comment>
<dbReference type="EMBL" id="JAPFFF010000013">
    <property type="protein sequence ID" value="KAK8871433.1"/>
    <property type="molecule type" value="Genomic_DNA"/>
</dbReference>
<keyword evidence="3" id="KW-1185">Reference proteome</keyword>
<dbReference type="InterPro" id="IPR004843">
    <property type="entry name" value="Calcineurin-like_PHP"/>
</dbReference>
<evidence type="ECO:0000313" key="3">
    <source>
        <dbReference type="Proteomes" id="UP001470230"/>
    </source>
</evidence>
<dbReference type="PANTHER" id="PTHR32440:SF0">
    <property type="entry name" value="PHOSPHATASE DCR2-RELATED"/>
    <property type="match status" value="1"/>
</dbReference>